<accession>A0A4P9C7L9</accession>
<dbReference type="AlphaFoldDB" id="A0A4P9C7L9"/>
<evidence type="ECO:0000313" key="1">
    <source>
        <dbReference type="EMBL" id="QCT71433.1"/>
    </source>
</evidence>
<dbReference type="EMBL" id="CP029487">
    <property type="protein sequence ID" value="QCT71433.1"/>
    <property type="molecule type" value="Genomic_DNA"/>
</dbReference>
<dbReference type="Proteomes" id="UP000218387">
    <property type="component" value="Chromosome"/>
</dbReference>
<protein>
    <recommendedName>
        <fullName evidence="3">Transposase</fullName>
    </recommendedName>
</protein>
<reference evidence="1 2" key="1">
    <citation type="submission" date="2018-05" db="EMBL/GenBank/DDBJ databases">
        <title>Genome comparison of Eubacterium sp.</title>
        <authorList>
            <person name="Feng Y."/>
            <person name="Sanchez-Andrea I."/>
            <person name="Stams A.J.M."/>
            <person name="De Vos W.M."/>
        </authorList>
    </citation>
    <scope>NUCLEOTIDE SEQUENCE [LARGE SCALE GENOMIC DNA]</scope>
    <source>
        <strain evidence="1 2">YI</strain>
    </source>
</reference>
<proteinExistence type="predicted"/>
<name>A0A4P9C7L9_EUBML</name>
<organism evidence="1 2">
    <name type="scientific">Eubacterium maltosivorans</name>
    <dbReference type="NCBI Taxonomy" id="2041044"/>
    <lineage>
        <taxon>Bacteria</taxon>
        <taxon>Bacillati</taxon>
        <taxon>Bacillota</taxon>
        <taxon>Clostridia</taxon>
        <taxon>Eubacteriales</taxon>
        <taxon>Eubacteriaceae</taxon>
        <taxon>Eubacterium</taxon>
    </lineage>
</organism>
<gene>
    <name evidence="1" type="ORF">CPZ25_008850</name>
</gene>
<keyword evidence="2" id="KW-1185">Reference proteome</keyword>
<dbReference type="RefSeq" id="WP_096920221.1">
    <property type="nucleotide sequence ID" value="NZ_CP029487.1"/>
</dbReference>
<sequence>MKPKNLKNYIMEHAGDFERVENTGYTDKQGREVIAEYVYTGQARIVVCKDCGGALKPKTMRIEAKNGCAHVVNGLEKPVEVEEGRVIVVYVCSRICLECATHQRVFPEGVAGWVRHALDRVWELLSQLFENDELSSPGPLRGKRRRTWETLDYYGENATLYRWRARAAQWFLKE</sequence>
<evidence type="ECO:0008006" key="3">
    <source>
        <dbReference type="Google" id="ProtNLM"/>
    </source>
</evidence>
<dbReference type="KEGG" id="emt:CPZ25_008850"/>
<evidence type="ECO:0000313" key="2">
    <source>
        <dbReference type="Proteomes" id="UP000218387"/>
    </source>
</evidence>